<evidence type="ECO:0000313" key="7">
    <source>
        <dbReference type="Proteomes" id="UP000198967"/>
    </source>
</evidence>
<keyword evidence="1" id="KW-0805">Transcription regulation</keyword>
<dbReference type="STRING" id="366584.SAMN05216377_10734"/>
<proteinExistence type="predicted"/>
<dbReference type="PANTHER" id="PTHR30055:SF234">
    <property type="entry name" value="HTH-TYPE TRANSCRIPTIONAL REGULATOR BETI"/>
    <property type="match status" value="1"/>
</dbReference>
<keyword evidence="2 4" id="KW-0238">DNA-binding</keyword>
<feature type="domain" description="HTH tetR-type" evidence="5">
    <location>
        <begin position="11"/>
        <end position="71"/>
    </location>
</feature>
<dbReference type="PROSITE" id="PS50977">
    <property type="entry name" value="HTH_TETR_2"/>
    <property type="match status" value="1"/>
</dbReference>
<sequence>MSSSSVSLRRADTRRNRDRILGVAAAAVATGELSFNAVAKAAGVGVGTVYRHFPTQDALVLAVYEREVGHLIAAVPGLLADHTPEQAFRLWVTEYLAHYMTTKRGLAEALQTASLAAGGAYRSMVEAGAELLRANIAAGTVRPDTDPETVLRALGGLFFLGPDEAGRRAAEDLTELVWRGIAT</sequence>
<feature type="DNA-binding region" description="H-T-H motif" evidence="4">
    <location>
        <begin position="34"/>
        <end position="53"/>
    </location>
</feature>
<evidence type="ECO:0000259" key="5">
    <source>
        <dbReference type="PROSITE" id="PS50977"/>
    </source>
</evidence>
<dbReference type="SUPFAM" id="SSF46689">
    <property type="entry name" value="Homeodomain-like"/>
    <property type="match status" value="1"/>
</dbReference>
<evidence type="ECO:0000313" key="6">
    <source>
        <dbReference type="EMBL" id="SDF82107.1"/>
    </source>
</evidence>
<dbReference type="InterPro" id="IPR009057">
    <property type="entry name" value="Homeodomain-like_sf"/>
</dbReference>
<name>A0A1G7P7I8_PSEOR</name>
<dbReference type="Proteomes" id="UP000198967">
    <property type="component" value="Unassembled WGS sequence"/>
</dbReference>
<keyword evidence="3" id="KW-0804">Transcription</keyword>
<dbReference type="RefSeq" id="WP_093082902.1">
    <property type="nucleotide sequence ID" value="NZ_FNBE01000007.1"/>
</dbReference>
<dbReference type="EMBL" id="FNBE01000007">
    <property type="protein sequence ID" value="SDF82107.1"/>
    <property type="molecule type" value="Genomic_DNA"/>
</dbReference>
<accession>A0A1G7P7I8</accession>
<evidence type="ECO:0000256" key="2">
    <source>
        <dbReference type="ARBA" id="ARBA00023125"/>
    </source>
</evidence>
<dbReference type="PANTHER" id="PTHR30055">
    <property type="entry name" value="HTH-TYPE TRANSCRIPTIONAL REGULATOR RUTR"/>
    <property type="match status" value="1"/>
</dbReference>
<dbReference type="InterPro" id="IPR001647">
    <property type="entry name" value="HTH_TetR"/>
</dbReference>
<dbReference type="SUPFAM" id="SSF48498">
    <property type="entry name" value="Tetracyclin repressor-like, C-terminal domain"/>
    <property type="match status" value="1"/>
</dbReference>
<keyword evidence="7" id="KW-1185">Reference proteome</keyword>
<protein>
    <submittedName>
        <fullName evidence="6">Transcriptional regulator, TetR family</fullName>
    </submittedName>
</protein>
<evidence type="ECO:0000256" key="3">
    <source>
        <dbReference type="ARBA" id="ARBA00023163"/>
    </source>
</evidence>
<evidence type="ECO:0000256" key="1">
    <source>
        <dbReference type="ARBA" id="ARBA00023015"/>
    </source>
</evidence>
<dbReference type="InterPro" id="IPR049445">
    <property type="entry name" value="TetR_SbtR-like_C"/>
</dbReference>
<dbReference type="Pfam" id="PF21597">
    <property type="entry name" value="TetR_C_43"/>
    <property type="match status" value="1"/>
</dbReference>
<dbReference type="AlphaFoldDB" id="A0A1G7P7I8"/>
<dbReference type="Pfam" id="PF00440">
    <property type="entry name" value="TetR_N"/>
    <property type="match status" value="1"/>
</dbReference>
<gene>
    <name evidence="6" type="ORF">SAMN05216377_10734</name>
</gene>
<dbReference type="GO" id="GO:0000976">
    <property type="term" value="F:transcription cis-regulatory region binding"/>
    <property type="evidence" value="ECO:0007669"/>
    <property type="project" value="TreeGrafter"/>
</dbReference>
<reference evidence="6 7" key="1">
    <citation type="submission" date="2016-10" db="EMBL/GenBank/DDBJ databases">
        <authorList>
            <person name="de Groot N.N."/>
        </authorList>
    </citation>
    <scope>NUCLEOTIDE SEQUENCE [LARGE SCALE GENOMIC DNA]</scope>
    <source>
        <strain evidence="6 7">CGMCC 4.3143</strain>
    </source>
</reference>
<organism evidence="6 7">
    <name type="scientific">Pseudonocardia oroxyli</name>
    <dbReference type="NCBI Taxonomy" id="366584"/>
    <lineage>
        <taxon>Bacteria</taxon>
        <taxon>Bacillati</taxon>
        <taxon>Actinomycetota</taxon>
        <taxon>Actinomycetes</taxon>
        <taxon>Pseudonocardiales</taxon>
        <taxon>Pseudonocardiaceae</taxon>
        <taxon>Pseudonocardia</taxon>
    </lineage>
</organism>
<dbReference type="Gene3D" id="1.10.357.10">
    <property type="entry name" value="Tetracycline Repressor, domain 2"/>
    <property type="match status" value="1"/>
</dbReference>
<dbReference type="GO" id="GO:0003700">
    <property type="term" value="F:DNA-binding transcription factor activity"/>
    <property type="evidence" value="ECO:0007669"/>
    <property type="project" value="TreeGrafter"/>
</dbReference>
<evidence type="ECO:0000256" key="4">
    <source>
        <dbReference type="PROSITE-ProRule" id="PRU00335"/>
    </source>
</evidence>
<dbReference type="InterPro" id="IPR036271">
    <property type="entry name" value="Tet_transcr_reg_TetR-rel_C_sf"/>
</dbReference>
<dbReference type="InterPro" id="IPR050109">
    <property type="entry name" value="HTH-type_TetR-like_transc_reg"/>
</dbReference>
<dbReference type="OrthoDB" id="9795011at2"/>